<evidence type="ECO:0000256" key="1">
    <source>
        <dbReference type="ARBA" id="ARBA00022676"/>
    </source>
</evidence>
<sequence length="355" mass="40107">MDNYKKTLQENYLEALNQPINEEITEITQTQFISKYETDKSWAIGPFAKNDTYTFVKSTQMADPTGIGWTSSSIFNPSTIIKDEKIYLYYRASVKKESLGSRVGLAIYTDGQGWEDYAENPILFPTQENEILSVEDPKVYKYGEDQYIMFYNGAWRASAESVAEYAKPFGDVACDINYALSSDLLHWEKKGLAVPYEISKLWAKGAVIPRNGQGEAVKIDGEYLMFLSEGCGGFQYVGHSTNMIDWSFEKKEYLPLPDGFGKHIYEIACAIVNGDQLVMDFLYNDNNGHHAGAQALFDLSNPYTPLDFTHNATLAWGGMLEYRGEWFFAQGWDAPRGKEEMFFYSGGNPASQSLS</sequence>
<dbReference type="EMBL" id="CAEZWT010000006">
    <property type="protein sequence ID" value="CAB4658895.1"/>
    <property type="molecule type" value="Genomic_DNA"/>
</dbReference>
<dbReference type="PANTHER" id="PTHR34106">
    <property type="entry name" value="GLYCOSIDASE"/>
    <property type="match status" value="1"/>
</dbReference>
<accession>A0A6J6LEZ4</accession>
<dbReference type="AlphaFoldDB" id="A0A6J6LEZ4"/>
<dbReference type="InterPro" id="IPR023296">
    <property type="entry name" value="Glyco_hydro_beta-prop_sf"/>
</dbReference>
<evidence type="ECO:0000256" key="2">
    <source>
        <dbReference type="ARBA" id="ARBA00022679"/>
    </source>
</evidence>
<gene>
    <name evidence="3" type="ORF">UFOPK2289_00354</name>
    <name evidence="4" type="ORF">UFOPK2822_00007</name>
    <name evidence="5" type="ORF">UFOPK3346_00166</name>
    <name evidence="6" type="ORF">UFOPK3670_00438</name>
    <name evidence="7" type="ORF">UFOPK4308_00666</name>
</gene>
<organism evidence="3">
    <name type="scientific">freshwater metagenome</name>
    <dbReference type="NCBI Taxonomy" id="449393"/>
    <lineage>
        <taxon>unclassified sequences</taxon>
        <taxon>metagenomes</taxon>
        <taxon>ecological metagenomes</taxon>
    </lineage>
</organism>
<dbReference type="EMBL" id="CAEZZC010000001">
    <property type="protein sequence ID" value="CAB4738627.1"/>
    <property type="molecule type" value="Genomic_DNA"/>
</dbReference>
<evidence type="ECO:0000313" key="7">
    <source>
        <dbReference type="EMBL" id="CAB5056785.1"/>
    </source>
</evidence>
<name>A0A6J6LEZ4_9ZZZZ</name>
<dbReference type="EMBL" id="CAFBLE010000001">
    <property type="protein sequence ID" value="CAB4856197.1"/>
    <property type="molecule type" value="Genomic_DNA"/>
</dbReference>
<evidence type="ECO:0000313" key="3">
    <source>
        <dbReference type="EMBL" id="CAB4658895.1"/>
    </source>
</evidence>
<dbReference type="PANTHER" id="PTHR34106:SF5">
    <property type="entry name" value="GLYCOSIDASE"/>
    <property type="match status" value="1"/>
</dbReference>
<dbReference type="Pfam" id="PF04041">
    <property type="entry name" value="Glyco_hydro_130"/>
    <property type="match status" value="1"/>
</dbReference>
<evidence type="ECO:0000313" key="4">
    <source>
        <dbReference type="EMBL" id="CAB4738627.1"/>
    </source>
</evidence>
<reference evidence="3" key="1">
    <citation type="submission" date="2020-05" db="EMBL/GenBank/DDBJ databases">
        <authorList>
            <person name="Chiriac C."/>
            <person name="Salcher M."/>
            <person name="Ghai R."/>
            <person name="Kavagutti S V."/>
        </authorList>
    </citation>
    <scope>NUCLEOTIDE SEQUENCE</scope>
</reference>
<evidence type="ECO:0000313" key="6">
    <source>
        <dbReference type="EMBL" id="CAB4917393.1"/>
    </source>
</evidence>
<dbReference type="InterPro" id="IPR007184">
    <property type="entry name" value="Mannoside_phosphorylase"/>
</dbReference>
<protein>
    <submittedName>
        <fullName evidence="3">Unannotated protein</fullName>
    </submittedName>
</protein>
<proteinExistence type="predicted"/>
<evidence type="ECO:0000313" key="5">
    <source>
        <dbReference type="EMBL" id="CAB4856197.1"/>
    </source>
</evidence>
<dbReference type="SUPFAM" id="SSF75005">
    <property type="entry name" value="Arabinanase/levansucrase/invertase"/>
    <property type="match status" value="1"/>
</dbReference>
<dbReference type="EMBL" id="CAFBMV010000003">
    <property type="protein sequence ID" value="CAB4917393.1"/>
    <property type="molecule type" value="Genomic_DNA"/>
</dbReference>
<keyword evidence="2" id="KW-0808">Transferase</keyword>
<dbReference type="EMBL" id="CAFBQL010000003">
    <property type="protein sequence ID" value="CAB5056785.1"/>
    <property type="molecule type" value="Genomic_DNA"/>
</dbReference>
<dbReference type="GO" id="GO:0016757">
    <property type="term" value="F:glycosyltransferase activity"/>
    <property type="evidence" value="ECO:0007669"/>
    <property type="project" value="UniProtKB-KW"/>
</dbReference>
<dbReference type="Gene3D" id="2.115.10.20">
    <property type="entry name" value="Glycosyl hydrolase domain, family 43"/>
    <property type="match status" value="1"/>
</dbReference>
<keyword evidence="1" id="KW-0328">Glycosyltransferase</keyword>